<evidence type="ECO:0000313" key="11">
    <source>
        <dbReference type="EMBL" id="EFJ18442.1"/>
    </source>
</evidence>
<evidence type="ECO:0000256" key="9">
    <source>
        <dbReference type="ARBA" id="ARBA00038319"/>
    </source>
</evidence>
<evidence type="ECO:0000256" key="4">
    <source>
        <dbReference type="ARBA" id="ARBA00022846"/>
    </source>
</evidence>
<accession>D8QWA6</accession>
<keyword evidence="13" id="KW-1185">Reference proteome</keyword>
<dbReference type="PANTHER" id="PTHR22069:SF0">
    <property type="entry name" value="RADIAL SPOKE HEAD PROTEIN 9 HOMOLOG"/>
    <property type="match status" value="1"/>
</dbReference>
<keyword evidence="2" id="KW-0963">Cytoplasm</keyword>
<dbReference type="KEGG" id="smo:SELMODRAFT_450304"/>
<dbReference type="EMBL" id="GL377609">
    <property type="protein sequence ID" value="EFJ18442.1"/>
    <property type="molecule type" value="Genomic_DNA"/>
</dbReference>
<dbReference type="InParanoid" id="D8QWA6"/>
<keyword evidence="7" id="KW-0966">Cell projection</keyword>
<dbReference type="InterPro" id="IPR055316">
    <property type="entry name" value="RSP9"/>
</dbReference>
<gene>
    <name evidence="12" type="primary">RSP9</name>
    <name evidence="11" type="ORF">SELMODRAFT_112250</name>
    <name evidence="12" type="ORF">SELMODRAFT_450304</name>
</gene>
<comment type="similarity">
    <text evidence="9">Belongs to the flagellar radial spoke RSP9 family.</text>
</comment>
<dbReference type="AlphaFoldDB" id="D8QWA6"/>
<proteinExistence type="inferred from homology"/>
<sequence>MAFFNNHTLALDALGTSGFVVPTEQRAAMDTSLVIKKEEAGLSTLGFWGRVYTLTGKDYLVAQGCNGIQTSDDRINVDVKCYYSLDGAKWLDLQPLTDDAYDICKTIQGGFKGDPSQRYKALVRVPPPPPTPPAPPIVLFSSDVLWISQLDRLSALIRAVDEECGVMPVNALVLNARKQLVPNTLFSGVKFPEKLDSYGHLYQRYEDTLLSKDITGSWSVQMTPITGDVILRSLWWPGYSFYYNASTKAYGSLYFGMGDKNLDFAFMVG</sequence>
<evidence type="ECO:0000256" key="2">
    <source>
        <dbReference type="ARBA" id="ARBA00022490"/>
    </source>
</evidence>
<dbReference type="EMBL" id="GL377567">
    <property type="protein sequence ID" value="EFJ36601.1"/>
    <property type="molecule type" value="Genomic_DNA"/>
</dbReference>
<evidence type="ECO:0000256" key="6">
    <source>
        <dbReference type="ARBA" id="ARBA00023212"/>
    </source>
</evidence>
<dbReference type="PANTHER" id="PTHR22069">
    <property type="entry name" value="MITOCHONDRIAL RIBOSOMAL PROTEIN S18"/>
    <property type="match status" value="1"/>
</dbReference>
<evidence type="ECO:0000256" key="5">
    <source>
        <dbReference type="ARBA" id="ARBA00023069"/>
    </source>
</evidence>
<dbReference type="KEGG" id="smo:SELMODRAFT_112250"/>
<dbReference type="HOGENOM" id="CLU_068343_0_0_1"/>
<evidence type="ECO:0000256" key="8">
    <source>
        <dbReference type="ARBA" id="ARBA00037822"/>
    </source>
</evidence>
<keyword evidence="6" id="KW-0206">Cytoskeleton</keyword>
<dbReference type="GO" id="GO:0044458">
    <property type="term" value="P:motile cilium assembly"/>
    <property type="evidence" value="ECO:0000318"/>
    <property type="project" value="GO_Central"/>
</dbReference>
<protein>
    <recommendedName>
        <fullName evidence="10">Radial spoke head protein 9 homolog</fullName>
    </recommendedName>
</protein>
<organism evidence="13">
    <name type="scientific">Selaginella moellendorffii</name>
    <name type="common">Spikemoss</name>
    <dbReference type="NCBI Taxonomy" id="88036"/>
    <lineage>
        <taxon>Eukaryota</taxon>
        <taxon>Viridiplantae</taxon>
        <taxon>Streptophyta</taxon>
        <taxon>Embryophyta</taxon>
        <taxon>Tracheophyta</taxon>
        <taxon>Lycopodiopsida</taxon>
        <taxon>Selaginellales</taxon>
        <taxon>Selaginellaceae</taxon>
        <taxon>Selaginella</taxon>
    </lineage>
</organism>
<evidence type="ECO:0000256" key="10">
    <source>
        <dbReference type="ARBA" id="ARBA00041080"/>
    </source>
</evidence>
<evidence type="ECO:0000313" key="13">
    <source>
        <dbReference type="Proteomes" id="UP000001514"/>
    </source>
</evidence>
<comment type="subcellular location">
    <subcellularLocation>
        <location evidence="8">Cell projection</location>
        <location evidence="8">Kinocilium</location>
    </subcellularLocation>
    <subcellularLocation>
        <location evidence="1">Cytoplasm</location>
        <location evidence="1">Cytoskeleton</location>
        <location evidence="1">Flagellum axoneme</location>
    </subcellularLocation>
</comment>
<evidence type="ECO:0000313" key="12">
    <source>
        <dbReference type="EMBL" id="EFJ36601.1"/>
    </source>
</evidence>
<dbReference type="GO" id="GO:0060294">
    <property type="term" value="P:cilium movement involved in cell motility"/>
    <property type="evidence" value="ECO:0000318"/>
    <property type="project" value="GO_Central"/>
</dbReference>
<dbReference type="Proteomes" id="UP000001514">
    <property type="component" value="Unassembled WGS sequence"/>
</dbReference>
<name>D8QWA6_SELML</name>
<dbReference type="Gramene" id="EFJ36601">
    <property type="protein sequence ID" value="EFJ36601"/>
    <property type="gene ID" value="SELMODRAFT_450304"/>
</dbReference>
<dbReference type="GO" id="GO:0005930">
    <property type="term" value="C:axoneme"/>
    <property type="evidence" value="ECO:0000318"/>
    <property type="project" value="GO_Central"/>
</dbReference>
<evidence type="ECO:0000256" key="3">
    <source>
        <dbReference type="ARBA" id="ARBA00022794"/>
    </source>
</evidence>
<dbReference type="Gramene" id="EFJ18442">
    <property type="protein sequence ID" value="EFJ18442"/>
    <property type="gene ID" value="SELMODRAFT_112250"/>
</dbReference>
<dbReference type="OMA" id="TFYHVPN"/>
<dbReference type="eggNOG" id="ENOG502QR99">
    <property type="taxonomic scope" value="Eukaryota"/>
</dbReference>
<keyword evidence="4" id="KW-0282">Flagellum</keyword>
<reference evidence="12 13" key="1">
    <citation type="journal article" date="2011" name="Science">
        <title>The Selaginella genome identifies genetic changes associated with the evolution of vascular plants.</title>
        <authorList>
            <person name="Banks J.A."/>
            <person name="Nishiyama T."/>
            <person name="Hasebe M."/>
            <person name="Bowman J.L."/>
            <person name="Gribskov M."/>
            <person name="dePamphilis C."/>
            <person name="Albert V.A."/>
            <person name="Aono N."/>
            <person name="Aoyama T."/>
            <person name="Ambrose B.A."/>
            <person name="Ashton N.W."/>
            <person name="Axtell M.J."/>
            <person name="Barker E."/>
            <person name="Barker M.S."/>
            <person name="Bennetzen J.L."/>
            <person name="Bonawitz N.D."/>
            <person name="Chapple C."/>
            <person name="Cheng C."/>
            <person name="Correa L.G."/>
            <person name="Dacre M."/>
            <person name="DeBarry J."/>
            <person name="Dreyer I."/>
            <person name="Elias M."/>
            <person name="Engstrom E.M."/>
            <person name="Estelle M."/>
            <person name="Feng L."/>
            <person name="Finet C."/>
            <person name="Floyd S.K."/>
            <person name="Frommer W.B."/>
            <person name="Fujita T."/>
            <person name="Gramzow L."/>
            <person name="Gutensohn M."/>
            <person name="Harholt J."/>
            <person name="Hattori M."/>
            <person name="Heyl A."/>
            <person name="Hirai T."/>
            <person name="Hiwatashi Y."/>
            <person name="Ishikawa M."/>
            <person name="Iwata M."/>
            <person name="Karol K.G."/>
            <person name="Koehler B."/>
            <person name="Kolukisaoglu U."/>
            <person name="Kubo M."/>
            <person name="Kurata T."/>
            <person name="Lalonde S."/>
            <person name="Li K."/>
            <person name="Li Y."/>
            <person name="Litt A."/>
            <person name="Lyons E."/>
            <person name="Manning G."/>
            <person name="Maruyama T."/>
            <person name="Michael T.P."/>
            <person name="Mikami K."/>
            <person name="Miyazaki S."/>
            <person name="Morinaga S."/>
            <person name="Murata T."/>
            <person name="Mueller-Roeber B."/>
            <person name="Nelson D.R."/>
            <person name="Obara M."/>
            <person name="Oguri Y."/>
            <person name="Olmstead R.G."/>
            <person name="Onodera N."/>
            <person name="Petersen B.L."/>
            <person name="Pils B."/>
            <person name="Prigge M."/>
            <person name="Rensing S.A."/>
            <person name="Riano-Pachon D.M."/>
            <person name="Roberts A.W."/>
            <person name="Sato Y."/>
            <person name="Scheller H.V."/>
            <person name="Schulz B."/>
            <person name="Schulz C."/>
            <person name="Shakirov E.V."/>
            <person name="Shibagaki N."/>
            <person name="Shinohara N."/>
            <person name="Shippen D.E."/>
            <person name="Soerensen I."/>
            <person name="Sotooka R."/>
            <person name="Sugimoto N."/>
            <person name="Sugita M."/>
            <person name="Sumikawa N."/>
            <person name="Tanurdzic M."/>
            <person name="Theissen G."/>
            <person name="Ulvskov P."/>
            <person name="Wakazuki S."/>
            <person name="Weng J.K."/>
            <person name="Willats W.W."/>
            <person name="Wipf D."/>
            <person name="Wolf P.G."/>
            <person name="Yang L."/>
            <person name="Zimmer A.D."/>
            <person name="Zhu Q."/>
            <person name="Mitros T."/>
            <person name="Hellsten U."/>
            <person name="Loque D."/>
            <person name="Otillar R."/>
            <person name="Salamov A."/>
            <person name="Schmutz J."/>
            <person name="Shapiro H."/>
            <person name="Lindquist E."/>
            <person name="Lucas S."/>
            <person name="Rokhsar D."/>
            <person name="Grigoriev I.V."/>
        </authorList>
    </citation>
    <scope>NUCLEOTIDE SEQUENCE [LARGE SCALE GENOMIC DNA]</scope>
</reference>
<keyword evidence="5" id="KW-0969">Cilium</keyword>
<dbReference type="STRING" id="88036.D8QWA6"/>
<dbReference type="GO" id="GO:0035082">
    <property type="term" value="P:axoneme assembly"/>
    <property type="evidence" value="ECO:0000318"/>
    <property type="project" value="GO_Central"/>
</dbReference>
<evidence type="ECO:0000256" key="1">
    <source>
        <dbReference type="ARBA" id="ARBA00004611"/>
    </source>
</evidence>
<evidence type="ECO:0000256" key="7">
    <source>
        <dbReference type="ARBA" id="ARBA00023273"/>
    </source>
</evidence>
<keyword evidence="3" id="KW-0970">Cilium biogenesis/degradation</keyword>